<dbReference type="RefSeq" id="WP_012037296.1">
    <property type="nucleotide sequence ID" value="NC_009464.1"/>
</dbReference>
<accession>Q0W8V1</accession>
<dbReference type="Proteomes" id="UP000000663">
    <property type="component" value="Chromosome"/>
</dbReference>
<proteinExistence type="predicted"/>
<gene>
    <name evidence="1" type="ORF">LRC189</name>
</gene>
<dbReference type="STRING" id="351160.LRC189"/>
<evidence type="ECO:0008006" key="3">
    <source>
        <dbReference type="Google" id="ProtNLM"/>
    </source>
</evidence>
<dbReference type="Gene3D" id="3.30.2310.20">
    <property type="entry name" value="RelE-like"/>
    <property type="match status" value="1"/>
</dbReference>
<dbReference type="GeneID" id="5143613"/>
<dbReference type="KEGG" id="rci:LRC189"/>
<dbReference type="AlphaFoldDB" id="Q0W8V1"/>
<evidence type="ECO:0000313" key="2">
    <source>
        <dbReference type="Proteomes" id="UP000000663"/>
    </source>
</evidence>
<dbReference type="eggNOG" id="arCOG01663">
    <property type="taxonomic scope" value="Archaea"/>
</dbReference>
<sequence length="85" mass="10408">MEIRLFEEAEEDLDRMDNAIYDLFNKHIDKIAQMPPRRHLKFGLPFNVEEVGQGRIIFQYNSDTLYIIRCFTSHKEYEKWYKSFK</sequence>
<name>Q0W8V1_METAR</name>
<dbReference type="InterPro" id="IPR035093">
    <property type="entry name" value="RelE/ParE_toxin_dom_sf"/>
</dbReference>
<keyword evidence="2" id="KW-1185">Reference proteome</keyword>
<dbReference type="EMBL" id="AM114193">
    <property type="protein sequence ID" value="CAJ35192.1"/>
    <property type="molecule type" value="Genomic_DNA"/>
</dbReference>
<organism evidence="1 2">
    <name type="scientific">Methanocella arvoryzae (strain DSM 22066 / NBRC 105507 / MRE50)</name>
    <dbReference type="NCBI Taxonomy" id="351160"/>
    <lineage>
        <taxon>Archaea</taxon>
        <taxon>Methanobacteriati</taxon>
        <taxon>Methanobacteriota</taxon>
        <taxon>Stenosarchaea group</taxon>
        <taxon>Methanomicrobia</taxon>
        <taxon>Methanocellales</taxon>
        <taxon>Methanocellaceae</taxon>
        <taxon>Methanocella</taxon>
    </lineage>
</organism>
<dbReference type="SUPFAM" id="SSF143011">
    <property type="entry name" value="RelE-like"/>
    <property type="match status" value="1"/>
</dbReference>
<reference evidence="1 2" key="1">
    <citation type="journal article" date="2006" name="Science">
        <title>Genome of rice cluster I archaea -- the key methane producers in the rice rhizosphere.</title>
        <authorList>
            <person name="Erkel C."/>
            <person name="Kube M."/>
            <person name="Reinhardt R."/>
            <person name="Liesack W."/>
        </authorList>
    </citation>
    <scope>NUCLEOTIDE SEQUENCE [LARGE SCALE GENOMIC DNA]</scope>
    <source>
        <strain evidence="2">DSM 22066 / NBRC 105507 / MRE50</strain>
    </source>
</reference>
<evidence type="ECO:0000313" key="1">
    <source>
        <dbReference type="EMBL" id="CAJ35192.1"/>
    </source>
</evidence>
<protein>
    <recommendedName>
        <fullName evidence="3">Type II toxin-antitoxin system RelE/ParE family toxin</fullName>
    </recommendedName>
</protein>